<dbReference type="Proteomes" id="UP000292927">
    <property type="component" value="Unassembled WGS sequence"/>
</dbReference>
<dbReference type="InterPro" id="IPR042070">
    <property type="entry name" value="PucR_C-HTH_sf"/>
</dbReference>
<dbReference type="InterPro" id="IPR009057">
    <property type="entry name" value="Homeodomain-like_sf"/>
</dbReference>
<dbReference type="RefSeq" id="WP_130433635.1">
    <property type="nucleotide sequence ID" value="NZ_SGXF01000001.1"/>
</dbReference>
<reference evidence="4 5" key="1">
    <citation type="submission" date="2019-02" db="EMBL/GenBank/DDBJ databases">
        <title>Genomic Encyclopedia of Type Strains, Phase IV (KMG-IV): sequencing the most valuable type-strain genomes for metagenomic binning, comparative biology and taxonomic classification.</title>
        <authorList>
            <person name="Goeker M."/>
        </authorList>
    </citation>
    <scope>NUCLEOTIDE SEQUENCE [LARGE SCALE GENOMIC DNA]</scope>
    <source>
        <strain evidence="4 5">DSM 29486</strain>
    </source>
</reference>
<dbReference type="AlphaFoldDB" id="A0A4Q7PPM5"/>
<evidence type="ECO:0000259" key="2">
    <source>
        <dbReference type="Pfam" id="PF13556"/>
    </source>
</evidence>
<organism evidence="4 5">
    <name type="scientific">Cuneatibacter caecimuris</name>
    <dbReference type="NCBI Taxonomy" id="1796618"/>
    <lineage>
        <taxon>Bacteria</taxon>
        <taxon>Bacillati</taxon>
        <taxon>Bacillota</taxon>
        <taxon>Clostridia</taxon>
        <taxon>Lachnospirales</taxon>
        <taxon>Lachnospiraceae</taxon>
        <taxon>Cuneatibacter</taxon>
    </lineage>
</organism>
<evidence type="ECO:0000313" key="5">
    <source>
        <dbReference type="Proteomes" id="UP000292927"/>
    </source>
</evidence>
<dbReference type="InterPro" id="IPR041522">
    <property type="entry name" value="CdaR_GGDEF"/>
</dbReference>
<dbReference type="PANTHER" id="PTHR33744">
    <property type="entry name" value="CARBOHYDRATE DIACID REGULATOR"/>
    <property type="match status" value="1"/>
</dbReference>
<name>A0A4Q7PPM5_9FIRM</name>
<sequence>MISNQILQSTIEGLKSITRIDLAVSDTEGKMLASTIPDMDMNHEAVETLEDSILAFVDSPADSQVISGYQFFKVFDENQLEYVLLAQGSSDDVYMVGKIATFQIQNLLVAYKERFDKDNFIKNLLLDNLLLVDIYNRAKKLHIDIAAKRVVFVIETKHEKDANALETVRSLFSTRTKDFITAVDEKNIILVKELKPNEGYEELDRTARVILDMMNTEAMTQVHVAYGTIVNDIKDVSRSYKEAKMALDVGKIFYSGQNVVAYSSLGIGRLIYQLPLPLCRMYIHEIFGDQSPDSFDEETLATINKFFENSLNVSETSRQLYIHRNTLVYRLDKLQKQTGLDLRVFEDAITFKIALMVVKYMNYMESMDY</sequence>
<dbReference type="OrthoDB" id="9792148at2"/>
<evidence type="ECO:0000313" key="4">
    <source>
        <dbReference type="EMBL" id="RZT02882.1"/>
    </source>
</evidence>
<dbReference type="InterPro" id="IPR025736">
    <property type="entry name" value="PucR_C-HTH_dom"/>
</dbReference>
<dbReference type="Pfam" id="PF17853">
    <property type="entry name" value="GGDEF_2"/>
    <property type="match status" value="1"/>
</dbReference>
<dbReference type="PANTHER" id="PTHR33744:SF15">
    <property type="entry name" value="CARBOHYDRATE DIACID REGULATOR"/>
    <property type="match status" value="1"/>
</dbReference>
<dbReference type="SUPFAM" id="SSF46689">
    <property type="entry name" value="Homeodomain-like"/>
    <property type="match status" value="1"/>
</dbReference>
<evidence type="ECO:0000259" key="3">
    <source>
        <dbReference type="Pfam" id="PF17853"/>
    </source>
</evidence>
<feature type="domain" description="CdaR GGDEF-like" evidence="3">
    <location>
        <begin position="133"/>
        <end position="249"/>
    </location>
</feature>
<keyword evidence="5" id="KW-1185">Reference proteome</keyword>
<accession>A0A4Q7PPM5</accession>
<gene>
    <name evidence="4" type="ORF">EV209_1012</name>
</gene>
<dbReference type="InterPro" id="IPR051448">
    <property type="entry name" value="CdaR-like_regulators"/>
</dbReference>
<proteinExistence type="inferred from homology"/>
<evidence type="ECO:0000256" key="1">
    <source>
        <dbReference type="ARBA" id="ARBA00006754"/>
    </source>
</evidence>
<dbReference type="Gene3D" id="1.10.10.2840">
    <property type="entry name" value="PucR C-terminal helix-turn-helix domain"/>
    <property type="match status" value="1"/>
</dbReference>
<protein>
    <submittedName>
        <fullName evidence="4">CdaR family transcriptional regulator</fullName>
    </submittedName>
</protein>
<comment type="caution">
    <text evidence="4">The sequence shown here is derived from an EMBL/GenBank/DDBJ whole genome shotgun (WGS) entry which is preliminary data.</text>
</comment>
<dbReference type="Pfam" id="PF13556">
    <property type="entry name" value="HTH_30"/>
    <property type="match status" value="1"/>
</dbReference>
<comment type="similarity">
    <text evidence="1">Belongs to the CdaR family.</text>
</comment>
<dbReference type="EMBL" id="SGXF01000001">
    <property type="protein sequence ID" value="RZT02882.1"/>
    <property type="molecule type" value="Genomic_DNA"/>
</dbReference>
<feature type="domain" description="PucR C-terminal helix-turn-helix" evidence="2">
    <location>
        <begin position="300"/>
        <end position="356"/>
    </location>
</feature>